<keyword evidence="2" id="KW-1185">Reference proteome</keyword>
<dbReference type="STRING" id="297318.BK138_16620"/>
<sequence length="195" mass="22646">MDHMETTVCPWCQTEIVWDEELGPEDECPYCHNELKGYRTLSIQLGADEEEADVDEEHEGIEGTDWELPEDDDKAVPFWNQEDMQQLPPSIRTLDKYEDSHDLMNYEETVEQILDEQEEVPECPKCRDYMVLAGTHQVGEQFKPAAFGVLQGPVLTPPFQVQMYICTGCFHVEYNLAEEDRLRMVDHLSQEKKNS</sequence>
<dbReference type="EMBL" id="MRTP01000003">
    <property type="protein sequence ID" value="OMF54768.1"/>
    <property type="molecule type" value="Genomic_DNA"/>
</dbReference>
<gene>
    <name evidence="1" type="ORF">BK138_16620</name>
</gene>
<dbReference type="AlphaFoldDB" id="A0A1R1ESK5"/>
<name>A0A1R1ESK5_9BACL</name>
<evidence type="ECO:0000313" key="1">
    <source>
        <dbReference type="EMBL" id="OMF54768.1"/>
    </source>
</evidence>
<reference evidence="1 2" key="1">
    <citation type="submission" date="2016-11" db="EMBL/GenBank/DDBJ databases">
        <title>Paenibacillus species isolates.</title>
        <authorList>
            <person name="Beno S.M."/>
        </authorList>
    </citation>
    <scope>NUCLEOTIDE SEQUENCE [LARGE SCALE GENOMIC DNA]</scope>
    <source>
        <strain evidence="1 2">FSL R5-0378</strain>
    </source>
</reference>
<proteinExistence type="predicted"/>
<evidence type="ECO:0000313" key="2">
    <source>
        <dbReference type="Proteomes" id="UP000187172"/>
    </source>
</evidence>
<protein>
    <submittedName>
        <fullName evidence="1">Uncharacterized protein</fullName>
    </submittedName>
</protein>
<accession>A0A1R1ESK5</accession>
<dbReference type="Proteomes" id="UP000187172">
    <property type="component" value="Unassembled WGS sequence"/>
</dbReference>
<organism evidence="1 2">
    <name type="scientific">Paenibacillus rhizosphaerae</name>
    <dbReference type="NCBI Taxonomy" id="297318"/>
    <lineage>
        <taxon>Bacteria</taxon>
        <taxon>Bacillati</taxon>
        <taxon>Bacillota</taxon>
        <taxon>Bacilli</taxon>
        <taxon>Bacillales</taxon>
        <taxon>Paenibacillaceae</taxon>
        <taxon>Paenibacillus</taxon>
    </lineage>
</organism>
<comment type="caution">
    <text evidence="1">The sequence shown here is derived from an EMBL/GenBank/DDBJ whole genome shotgun (WGS) entry which is preliminary data.</text>
</comment>